<feature type="region of interest" description="Disordered" evidence="1">
    <location>
        <begin position="155"/>
        <end position="176"/>
    </location>
</feature>
<dbReference type="SUPFAM" id="SSF48452">
    <property type="entry name" value="TPR-like"/>
    <property type="match status" value="2"/>
</dbReference>
<dbReference type="SMART" id="SM00028">
    <property type="entry name" value="TPR"/>
    <property type="match status" value="5"/>
</dbReference>
<dbReference type="Gene3D" id="1.25.40.10">
    <property type="entry name" value="Tetratricopeptide repeat domain"/>
    <property type="match status" value="3"/>
</dbReference>
<feature type="compositionally biased region" description="Acidic residues" evidence="1">
    <location>
        <begin position="726"/>
        <end position="751"/>
    </location>
</feature>
<feature type="compositionally biased region" description="Basic residues" evidence="1">
    <location>
        <begin position="229"/>
        <end position="239"/>
    </location>
</feature>
<evidence type="ECO:0000313" key="3">
    <source>
        <dbReference type="Proteomes" id="UP000030641"/>
    </source>
</evidence>
<feature type="region of interest" description="Disordered" evidence="1">
    <location>
        <begin position="1"/>
        <end position="24"/>
    </location>
</feature>
<dbReference type="GeneID" id="25366989"/>
<evidence type="ECO:0000313" key="2">
    <source>
        <dbReference type="EMBL" id="KEQ93647.1"/>
    </source>
</evidence>
<feature type="compositionally biased region" description="Basic residues" evidence="1">
    <location>
        <begin position="196"/>
        <end position="215"/>
    </location>
</feature>
<feature type="compositionally biased region" description="Basic and acidic residues" evidence="1">
    <location>
        <begin position="247"/>
        <end position="265"/>
    </location>
</feature>
<feature type="region of interest" description="Disordered" evidence="1">
    <location>
        <begin position="682"/>
        <end position="782"/>
    </location>
</feature>
<feature type="compositionally biased region" description="Acidic residues" evidence="1">
    <location>
        <begin position="1170"/>
        <end position="1182"/>
    </location>
</feature>
<evidence type="ECO:0008006" key="4">
    <source>
        <dbReference type="Google" id="ProtNLM"/>
    </source>
</evidence>
<sequence length="1217" mass="138853">MDDQQHDLSYPDPASGYHITPYPELSHQTDPYSYAYTQPEEDYYPPMPQALMHEGFMPRGPQPLMHEGFMHGHDMDADSDVDEDPSAGYGALQAQYGLNFVLNPQSAHADFSHNNNHQFNNHDEIIYEDDFEGEDSQLHRHRLDSAERELLDARDNPRIDPDFAMSDGGDDSSDASINSELLNAILDEEIAAGSRGRGKGRARARGNATGRRRGWKWAIKGTDHDPKMAKGRGRGRGRPRGNGVPRGEGRRKAGDKRNTVAEPDPEFKRLQSLATQAFLNNNYQAAADYARDAVKANPEIFAAHSLLSEILLAQGKDQDSLTVLLHGAHTRRDPALWWTVAERTLELAGDNRSPSVLEQAIYCFAWAIKLDPDDYDARREKLNLLLESDQPARARGEAKMMVRQKPHDLNIVRQYADLCAYSASLPEIRRAKDAYDVAINFYFKGRSLGVPETQWSHLNVYLDLVEKCENPAQAAFHLKKLSRWLLGRKEDTFWDTVTGDDREFDNDDVPRRIQIPEFKYSRFAGQNQLYGEGLPLELKVKLGLFRVKVSRADLPEAMRHFQQLLDLKDDVADYYDLFRDVAEGLIEQTYYAEAILFYEPIRSVPEACDHEYYMKLADCYMMFSRNSDAESCWKFIVDNDPEDIKSRIALAKLYESEQRMAEAVPLVHEVIRLGRSDAVKKAKITVDKPPPPRALAPLMPRPDQPASSGRHAGPVSRHYSLGPMPEDGEDGDYQDEEQEEEDEEEDEDEEPIMLRPSKRGRKATKPKAPKARVSQTFERLQQQDQRIKANHVLVNSARETLDDDEDAVQTYFEAAQEMMDDFKTVRAFYPGRDKHIKFTGYGRNNKNPLIAEMEAMKKRIANDDMDMDDDVPDESIPDNFHDIKFTEWLDIFCEYALLLAKAADREKCYEILTNTHFATVFYHNLAHKSQIHATWMACALLLNDEQKVCEVGRFFITEWPHSGAAYQLFAAVNRLFAGYSNWFNSGPTQKFILRQVKALDYALLDPESRAAYAFTGQERSSYTHAGKRDANPYNLPDLDAGVLSLYGHIMAAAQSWTSALNYYFRVLTLDKGNVSINLCIATAYMQMAMKRQAENRHWQIYQGVAFLQRYVDLRKATGLAIHEQEAAYNVARSWHLLGIMHLAIPEYEKALALAEKVREEAREKARREDSDGEDDEQDGEIDAEEFTQEAAFALMHILAMNNNERGARKIAEKYLVL</sequence>
<feature type="region of interest" description="Disordered" evidence="1">
    <location>
        <begin position="194"/>
        <end position="265"/>
    </location>
</feature>
<evidence type="ECO:0000256" key="1">
    <source>
        <dbReference type="SAM" id="MobiDB-lite"/>
    </source>
</evidence>
<proteinExistence type="predicted"/>
<dbReference type="PANTHER" id="PTHR23082:SF0">
    <property type="entry name" value="GENERAL TRANSCRIPTION FACTOR 3C POLYPEPTIDE 3"/>
    <property type="match status" value="1"/>
</dbReference>
<keyword evidence="3" id="KW-1185">Reference proteome</keyword>
<dbReference type="PANTHER" id="PTHR23082">
    <property type="entry name" value="TRANSCRIPTION INITIATION FACTOR IIIC TFIIIC , POLYPEPTIDE 3-RELATED"/>
    <property type="match status" value="1"/>
</dbReference>
<accession>A0A074YHV1</accession>
<reference evidence="2 3" key="1">
    <citation type="journal article" date="2014" name="BMC Genomics">
        <title>Genome sequencing of four Aureobasidium pullulans varieties: biotechnological potential, stress tolerance, and description of new species.</title>
        <authorList>
            <person name="Gostin Ar C."/>
            <person name="Ohm R.A."/>
            <person name="Kogej T."/>
            <person name="Sonjak S."/>
            <person name="Turk M."/>
            <person name="Zajc J."/>
            <person name="Zalar P."/>
            <person name="Grube M."/>
            <person name="Sun H."/>
            <person name="Han J."/>
            <person name="Sharma A."/>
            <person name="Chiniquy J."/>
            <person name="Ngan C.Y."/>
            <person name="Lipzen A."/>
            <person name="Barry K."/>
            <person name="Grigoriev I.V."/>
            <person name="Gunde-Cimerman N."/>
        </authorList>
    </citation>
    <scope>NUCLEOTIDE SEQUENCE [LARGE SCALE GENOMIC DNA]</scope>
    <source>
        <strain evidence="2 3">EXF-2481</strain>
    </source>
</reference>
<feature type="compositionally biased region" description="Basic residues" evidence="1">
    <location>
        <begin position="756"/>
        <end position="770"/>
    </location>
</feature>
<dbReference type="RefSeq" id="XP_013342082.1">
    <property type="nucleotide sequence ID" value="XM_013486628.1"/>
</dbReference>
<protein>
    <recommendedName>
        <fullName evidence="4">TPR-like protein</fullName>
    </recommendedName>
</protein>
<feature type="region of interest" description="Disordered" evidence="1">
    <location>
        <begin position="1162"/>
        <end position="1182"/>
    </location>
</feature>
<dbReference type="InParanoid" id="A0A074YHV1"/>
<dbReference type="STRING" id="1043005.A0A074YHV1"/>
<gene>
    <name evidence="2" type="ORF">AUEXF2481DRAFT_41874</name>
</gene>
<dbReference type="InterPro" id="IPR011990">
    <property type="entry name" value="TPR-like_helical_dom_sf"/>
</dbReference>
<dbReference type="Pfam" id="PF13432">
    <property type="entry name" value="TPR_16"/>
    <property type="match status" value="1"/>
</dbReference>
<dbReference type="GO" id="GO:0000127">
    <property type="term" value="C:transcription factor TFIIIC complex"/>
    <property type="evidence" value="ECO:0007669"/>
    <property type="project" value="TreeGrafter"/>
</dbReference>
<feature type="compositionally biased region" description="Pro residues" evidence="1">
    <location>
        <begin position="688"/>
        <end position="703"/>
    </location>
</feature>
<feature type="compositionally biased region" description="Polar residues" evidence="1">
    <location>
        <begin position="773"/>
        <end position="782"/>
    </location>
</feature>
<dbReference type="FunCoup" id="A0A074YHV1">
    <property type="interactions" value="1120"/>
</dbReference>
<dbReference type="InterPro" id="IPR039340">
    <property type="entry name" value="Tfc4/TFIIIC-102/Sfc4"/>
</dbReference>
<dbReference type="GO" id="GO:0006383">
    <property type="term" value="P:transcription by RNA polymerase III"/>
    <property type="evidence" value="ECO:0007669"/>
    <property type="project" value="InterPro"/>
</dbReference>
<dbReference type="OMA" id="SSPNMKF"/>
<dbReference type="Proteomes" id="UP000030641">
    <property type="component" value="Unassembled WGS sequence"/>
</dbReference>
<dbReference type="EMBL" id="KL584765">
    <property type="protein sequence ID" value="KEQ93647.1"/>
    <property type="molecule type" value="Genomic_DNA"/>
</dbReference>
<dbReference type="AlphaFoldDB" id="A0A074YHV1"/>
<dbReference type="OrthoDB" id="9991317at2759"/>
<dbReference type="InterPro" id="IPR019734">
    <property type="entry name" value="TPR_rpt"/>
</dbReference>
<name>A0A074YHV1_AURSE</name>
<organism evidence="2 3">
    <name type="scientific">Aureobasidium subglaciale (strain EXF-2481)</name>
    <name type="common">Aureobasidium pullulans var. subglaciale</name>
    <dbReference type="NCBI Taxonomy" id="1043005"/>
    <lineage>
        <taxon>Eukaryota</taxon>
        <taxon>Fungi</taxon>
        <taxon>Dikarya</taxon>
        <taxon>Ascomycota</taxon>
        <taxon>Pezizomycotina</taxon>
        <taxon>Dothideomycetes</taxon>
        <taxon>Dothideomycetidae</taxon>
        <taxon>Dothideales</taxon>
        <taxon>Saccotheciaceae</taxon>
        <taxon>Aureobasidium</taxon>
    </lineage>
</organism>
<dbReference type="HOGENOM" id="CLU_002391_0_2_1"/>